<keyword evidence="3" id="KW-1185">Reference proteome</keyword>
<protein>
    <submittedName>
        <fullName evidence="2">Uncharacterized protein</fullName>
    </submittedName>
</protein>
<evidence type="ECO:0000313" key="3">
    <source>
        <dbReference type="Proteomes" id="UP001164746"/>
    </source>
</evidence>
<dbReference type="Proteomes" id="UP001164746">
    <property type="component" value="Chromosome 3"/>
</dbReference>
<gene>
    <name evidence="1" type="ORF">MAR_024020</name>
    <name evidence="2" type="ORF">MAR_024043</name>
</gene>
<accession>A0ABY7DTJ3</accession>
<dbReference type="EMBL" id="CP111014">
    <property type="protein sequence ID" value="WAQ99670.1"/>
    <property type="molecule type" value="Genomic_DNA"/>
</dbReference>
<organism evidence="2 3">
    <name type="scientific">Mya arenaria</name>
    <name type="common">Soft-shell clam</name>
    <dbReference type="NCBI Taxonomy" id="6604"/>
    <lineage>
        <taxon>Eukaryota</taxon>
        <taxon>Metazoa</taxon>
        <taxon>Spiralia</taxon>
        <taxon>Lophotrochozoa</taxon>
        <taxon>Mollusca</taxon>
        <taxon>Bivalvia</taxon>
        <taxon>Autobranchia</taxon>
        <taxon>Heteroconchia</taxon>
        <taxon>Euheterodonta</taxon>
        <taxon>Imparidentia</taxon>
        <taxon>Neoheterodontei</taxon>
        <taxon>Myida</taxon>
        <taxon>Myoidea</taxon>
        <taxon>Myidae</taxon>
        <taxon>Mya</taxon>
    </lineage>
</organism>
<evidence type="ECO:0000313" key="1">
    <source>
        <dbReference type="EMBL" id="WAQ99647.1"/>
    </source>
</evidence>
<sequence length="228" mass="26888">EFNQALRSHWERDCNLRFDFMRGCEHFKAWTDRQLQICADSSDLKDYKNNTGQCEIVRRIKVVRHQSPYIRPNILLPSTASGREGFLNKAYARSRRFERDEVRFLTVTTLMAGNYFGVGENLRDTFVLARGKTQCALINVAQFSIMGKSEQLRRLKSKRENSIPSNKTLYEKFQGNRKWYEYRNKLLQEVVARKRRTNTASFDDVPRSEMTRPSIPKDLIYYKHNSAI</sequence>
<evidence type="ECO:0000313" key="2">
    <source>
        <dbReference type="EMBL" id="WAQ99670.1"/>
    </source>
</evidence>
<name>A0ABY7DTJ3_MYAAR</name>
<dbReference type="EMBL" id="CP111014">
    <property type="protein sequence ID" value="WAQ99647.1"/>
    <property type="molecule type" value="Genomic_DNA"/>
</dbReference>
<feature type="non-terminal residue" evidence="2">
    <location>
        <position position="1"/>
    </location>
</feature>
<reference evidence="2" key="1">
    <citation type="submission" date="2022-11" db="EMBL/GenBank/DDBJ databases">
        <title>Centuries of genome instability and evolution in soft-shell clam transmissible cancer (bioRxiv).</title>
        <authorList>
            <person name="Hart S.F.M."/>
            <person name="Yonemitsu M.A."/>
            <person name="Giersch R.M."/>
            <person name="Beal B.F."/>
            <person name="Arriagada G."/>
            <person name="Davis B.W."/>
            <person name="Ostrander E.A."/>
            <person name="Goff S.P."/>
            <person name="Metzger M.J."/>
        </authorList>
    </citation>
    <scope>NUCLEOTIDE SEQUENCE</scope>
    <source>
        <strain evidence="2">MELC-2E11</strain>
        <tissue evidence="2">Siphon/mantle</tissue>
    </source>
</reference>
<proteinExistence type="predicted"/>